<protein>
    <submittedName>
        <fullName evidence="9">Sugar ABC transporter permease</fullName>
    </submittedName>
</protein>
<keyword evidence="3" id="KW-1003">Cell membrane</keyword>
<reference evidence="9" key="1">
    <citation type="submission" date="2020-07" db="EMBL/GenBank/DDBJ databases">
        <title>Vallitalea pronyensis genome.</title>
        <authorList>
            <person name="Postec A."/>
        </authorList>
    </citation>
    <scope>NUCLEOTIDE SEQUENCE</scope>
    <source>
        <strain evidence="9">FatNI3</strain>
    </source>
</reference>
<feature type="transmembrane region" description="Helical" evidence="7">
    <location>
        <begin position="171"/>
        <end position="191"/>
    </location>
</feature>
<evidence type="ECO:0000313" key="9">
    <source>
        <dbReference type="EMBL" id="QUI24329.1"/>
    </source>
</evidence>
<dbReference type="SUPFAM" id="SSF161098">
    <property type="entry name" value="MetI-like"/>
    <property type="match status" value="1"/>
</dbReference>
<dbReference type="GO" id="GO:0005886">
    <property type="term" value="C:plasma membrane"/>
    <property type="evidence" value="ECO:0007669"/>
    <property type="project" value="UniProtKB-SubCell"/>
</dbReference>
<evidence type="ECO:0000256" key="1">
    <source>
        <dbReference type="ARBA" id="ARBA00004651"/>
    </source>
</evidence>
<dbReference type="RefSeq" id="WP_212695024.1">
    <property type="nucleotide sequence ID" value="NZ_CP058649.1"/>
</dbReference>
<sequence>MVKRNRMKHIKENAVGYSFILPSIIGFGLFMAYPLLHSLFLSVMDWNMFKGLSGSTFVGLENYKAVFENEYFRAAIMNNLKFMVMAVPLLLIISLLLAALLNQKIYGRGMIRAMYFMPYIATITAAAVVFSALFHPEFGPVNGLLKLVGIADPPGWIASVKWALPTVALFWIWKNMGYCVVIFLAGLQGISRSYYEAASIDGANKYQQFRHITVPLVSPTTFFLAVTSVIASFQVFAEINVMTQGGPGTSTVTVVYHIYDTAFKRFIMGYASAVSWVFFFVVICITGLQWLGQKKWVNY</sequence>
<evidence type="ECO:0000256" key="3">
    <source>
        <dbReference type="ARBA" id="ARBA00022475"/>
    </source>
</evidence>
<feature type="transmembrane region" description="Helical" evidence="7">
    <location>
        <begin position="212"/>
        <end position="237"/>
    </location>
</feature>
<dbReference type="GO" id="GO:0055085">
    <property type="term" value="P:transmembrane transport"/>
    <property type="evidence" value="ECO:0007669"/>
    <property type="project" value="InterPro"/>
</dbReference>
<evidence type="ECO:0000313" key="10">
    <source>
        <dbReference type="Proteomes" id="UP000683246"/>
    </source>
</evidence>
<dbReference type="Pfam" id="PF00528">
    <property type="entry name" value="BPD_transp_1"/>
    <property type="match status" value="1"/>
</dbReference>
<keyword evidence="4 7" id="KW-0812">Transmembrane</keyword>
<dbReference type="PANTHER" id="PTHR30193">
    <property type="entry name" value="ABC TRANSPORTER PERMEASE PROTEIN"/>
    <property type="match status" value="1"/>
</dbReference>
<organism evidence="9 10">
    <name type="scientific">Vallitalea pronyensis</name>
    <dbReference type="NCBI Taxonomy" id="1348613"/>
    <lineage>
        <taxon>Bacteria</taxon>
        <taxon>Bacillati</taxon>
        <taxon>Bacillota</taxon>
        <taxon>Clostridia</taxon>
        <taxon>Lachnospirales</taxon>
        <taxon>Vallitaleaceae</taxon>
        <taxon>Vallitalea</taxon>
    </lineage>
</organism>
<proteinExistence type="inferred from homology"/>
<keyword evidence="6 7" id="KW-0472">Membrane</keyword>
<accession>A0A8J8SIC8</accession>
<dbReference type="PROSITE" id="PS50928">
    <property type="entry name" value="ABC_TM1"/>
    <property type="match status" value="1"/>
</dbReference>
<dbReference type="KEGG" id="vpy:HZI73_19405"/>
<keyword evidence="10" id="KW-1185">Reference proteome</keyword>
<feature type="transmembrane region" description="Helical" evidence="7">
    <location>
        <begin position="82"/>
        <end position="101"/>
    </location>
</feature>
<dbReference type="PANTHER" id="PTHR30193:SF37">
    <property type="entry name" value="INNER MEMBRANE ABC TRANSPORTER PERMEASE PROTEIN YCJO"/>
    <property type="match status" value="1"/>
</dbReference>
<name>A0A8J8SIC8_9FIRM</name>
<feature type="transmembrane region" description="Helical" evidence="7">
    <location>
        <begin position="267"/>
        <end position="291"/>
    </location>
</feature>
<evidence type="ECO:0000256" key="4">
    <source>
        <dbReference type="ARBA" id="ARBA00022692"/>
    </source>
</evidence>
<keyword evidence="5 7" id="KW-1133">Transmembrane helix</keyword>
<evidence type="ECO:0000256" key="7">
    <source>
        <dbReference type="RuleBase" id="RU363032"/>
    </source>
</evidence>
<keyword evidence="2 7" id="KW-0813">Transport</keyword>
<dbReference type="EMBL" id="CP058649">
    <property type="protein sequence ID" value="QUI24329.1"/>
    <property type="molecule type" value="Genomic_DNA"/>
</dbReference>
<dbReference type="Proteomes" id="UP000683246">
    <property type="component" value="Chromosome"/>
</dbReference>
<dbReference type="InterPro" id="IPR000515">
    <property type="entry name" value="MetI-like"/>
</dbReference>
<dbReference type="AlphaFoldDB" id="A0A8J8SIC8"/>
<gene>
    <name evidence="9" type="ORF">HZI73_19405</name>
</gene>
<feature type="domain" description="ABC transmembrane type-1" evidence="8">
    <location>
        <begin position="76"/>
        <end position="289"/>
    </location>
</feature>
<feature type="transmembrane region" description="Helical" evidence="7">
    <location>
        <begin position="14"/>
        <end position="36"/>
    </location>
</feature>
<evidence type="ECO:0000259" key="8">
    <source>
        <dbReference type="PROSITE" id="PS50928"/>
    </source>
</evidence>
<comment type="subcellular location">
    <subcellularLocation>
        <location evidence="1 7">Cell membrane</location>
        <topology evidence="1 7">Multi-pass membrane protein</topology>
    </subcellularLocation>
</comment>
<dbReference type="CDD" id="cd06261">
    <property type="entry name" value="TM_PBP2"/>
    <property type="match status" value="1"/>
</dbReference>
<dbReference type="InterPro" id="IPR035906">
    <property type="entry name" value="MetI-like_sf"/>
</dbReference>
<evidence type="ECO:0000256" key="2">
    <source>
        <dbReference type="ARBA" id="ARBA00022448"/>
    </source>
</evidence>
<dbReference type="InterPro" id="IPR051393">
    <property type="entry name" value="ABC_transporter_permease"/>
</dbReference>
<dbReference type="Gene3D" id="1.10.3720.10">
    <property type="entry name" value="MetI-like"/>
    <property type="match status" value="1"/>
</dbReference>
<evidence type="ECO:0000256" key="6">
    <source>
        <dbReference type="ARBA" id="ARBA00023136"/>
    </source>
</evidence>
<evidence type="ECO:0000256" key="5">
    <source>
        <dbReference type="ARBA" id="ARBA00022989"/>
    </source>
</evidence>
<feature type="transmembrane region" description="Helical" evidence="7">
    <location>
        <begin position="113"/>
        <end position="134"/>
    </location>
</feature>
<comment type="similarity">
    <text evidence="7">Belongs to the binding-protein-dependent transport system permease family.</text>
</comment>